<evidence type="ECO:0000313" key="3">
    <source>
        <dbReference type="Proteomes" id="UP000233551"/>
    </source>
</evidence>
<dbReference type="EMBL" id="PGOL01000095">
    <property type="protein sequence ID" value="PKI77312.1"/>
    <property type="molecule type" value="Genomic_DNA"/>
</dbReference>
<feature type="compositionally biased region" description="Basic and acidic residues" evidence="1">
    <location>
        <begin position="28"/>
        <end position="47"/>
    </location>
</feature>
<evidence type="ECO:0000313" key="2">
    <source>
        <dbReference type="EMBL" id="PKI77312.1"/>
    </source>
</evidence>
<reference evidence="2 3" key="1">
    <citation type="submission" date="2017-11" db="EMBL/GenBank/DDBJ databases">
        <title>De-novo sequencing of pomegranate (Punica granatum L.) genome.</title>
        <authorList>
            <person name="Akparov Z."/>
            <person name="Amiraslanov A."/>
            <person name="Hajiyeva S."/>
            <person name="Abbasov M."/>
            <person name="Kaur K."/>
            <person name="Hamwieh A."/>
            <person name="Solovyev V."/>
            <person name="Salamov A."/>
            <person name="Braich B."/>
            <person name="Kosarev P."/>
            <person name="Mahmoud A."/>
            <person name="Hajiyev E."/>
            <person name="Babayeva S."/>
            <person name="Izzatullayeva V."/>
            <person name="Mammadov A."/>
            <person name="Mammadov A."/>
            <person name="Sharifova S."/>
            <person name="Ojaghi J."/>
            <person name="Eynullazada K."/>
            <person name="Bayramov B."/>
            <person name="Abdulazimova A."/>
            <person name="Shahmuradov I."/>
        </authorList>
    </citation>
    <scope>NUCLEOTIDE SEQUENCE [LARGE SCALE GENOMIC DNA]</scope>
    <source>
        <strain evidence="3">cv. AG2017</strain>
        <tissue evidence="2">Leaf</tissue>
    </source>
</reference>
<accession>A0A2I0L9E2</accession>
<gene>
    <name evidence="2" type="ORF">CRG98_002257</name>
</gene>
<organism evidence="2 3">
    <name type="scientific">Punica granatum</name>
    <name type="common">Pomegranate</name>
    <dbReference type="NCBI Taxonomy" id="22663"/>
    <lineage>
        <taxon>Eukaryota</taxon>
        <taxon>Viridiplantae</taxon>
        <taxon>Streptophyta</taxon>
        <taxon>Embryophyta</taxon>
        <taxon>Tracheophyta</taxon>
        <taxon>Spermatophyta</taxon>
        <taxon>Magnoliopsida</taxon>
        <taxon>eudicotyledons</taxon>
        <taxon>Gunneridae</taxon>
        <taxon>Pentapetalae</taxon>
        <taxon>rosids</taxon>
        <taxon>malvids</taxon>
        <taxon>Myrtales</taxon>
        <taxon>Lythraceae</taxon>
        <taxon>Punica</taxon>
    </lineage>
</organism>
<feature type="region of interest" description="Disordered" evidence="1">
    <location>
        <begin position="1"/>
        <end position="47"/>
    </location>
</feature>
<protein>
    <submittedName>
        <fullName evidence="2">Uncharacterized protein</fullName>
    </submittedName>
</protein>
<comment type="caution">
    <text evidence="2">The sequence shown here is derived from an EMBL/GenBank/DDBJ whole genome shotgun (WGS) entry which is preliminary data.</text>
</comment>
<keyword evidence="3" id="KW-1185">Reference proteome</keyword>
<evidence type="ECO:0000256" key="1">
    <source>
        <dbReference type="SAM" id="MobiDB-lite"/>
    </source>
</evidence>
<dbReference type="AlphaFoldDB" id="A0A2I0L9E2"/>
<proteinExistence type="predicted"/>
<sequence length="111" mass="12700">MRLQTCKPQAADSSDLADPEGITPAKRGGIDARESDGRTERERERGRMLQWRERRREEVYRKSLLMASLSFLVERKREEGGEDLDKTGNASCGKLLISGSMNYEEMTMIFI</sequence>
<name>A0A2I0L9E2_PUNGR</name>
<dbReference type="Proteomes" id="UP000233551">
    <property type="component" value="Unassembled WGS sequence"/>
</dbReference>